<protein>
    <submittedName>
        <fullName evidence="1">Uncharacterized protein</fullName>
    </submittedName>
</protein>
<dbReference type="Proteomes" id="UP001333110">
    <property type="component" value="Unassembled WGS sequence"/>
</dbReference>
<evidence type="ECO:0000313" key="1">
    <source>
        <dbReference type="EMBL" id="KAK4815334.1"/>
    </source>
</evidence>
<dbReference type="AlphaFoldDB" id="A0AAN7N0A4"/>
<organism evidence="1 2">
    <name type="scientific">Mycteria americana</name>
    <name type="common">Wood stork</name>
    <dbReference type="NCBI Taxonomy" id="33587"/>
    <lineage>
        <taxon>Eukaryota</taxon>
        <taxon>Metazoa</taxon>
        <taxon>Chordata</taxon>
        <taxon>Craniata</taxon>
        <taxon>Vertebrata</taxon>
        <taxon>Euteleostomi</taxon>
        <taxon>Archelosauria</taxon>
        <taxon>Archosauria</taxon>
        <taxon>Dinosauria</taxon>
        <taxon>Saurischia</taxon>
        <taxon>Theropoda</taxon>
        <taxon>Coelurosauria</taxon>
        <taxon>Aves</taxon>
        <taxon>Neognathae</taxon>
        <taxon>Neoaves</taxon>
        <taxon>Aequornithes</taxon>
        <taxon>Ciconiiformes</taxon>
        <taxon>Ciconiidae</taxon>
        <taxon>Mycteria</taxon>
    </lineage>
</organism>
<gene>
    <name evidence="1" type="ORF">QYF61_000166</name>
</gene>
<evidence type="ECO:0000313" key="2">
    <source>
        <dbReference type="Proteomes" id="UP001333110"/>
    </source>
</evidence>
<proteinExistence type="predicted"/>
<comment type="caution">
    <text evidence="1">The sequence shown here is derived from an EMBL/GenBank/DDBJ whole genome shotgun (WGS) entry which is preliminary data.</text>
</comment>
<sequence length="129" mass="15196">MTKGLENLPYGERLKELGLLSLEKRMLRRDLITVFQYLKGSYEEDGGFIFTSHMEKTKAEGLTHKILEVVWKKCQEAYMDEQGDPDKTQTQEESIQKVEATLVRPHLECWAQFWAPQYKIDMDILKRVQ</sequence>
<reference evidence="1 2" key="1">
    <citation type="journal article" date="2023" name="J. Hered.">
        <title>Chromosome-level genome of the wood stork (Mycteria americana) provides insight into avian chromosome evolution.</title>
        <authorList>
            <person name="Flamio R. Jr."/>
            <person name="Ramstad K.M."/>
        </authorList>
    </citation>
    <scope>NUCLEOTIDE SEQUENCE [LARGE SCALE GENOMIC DNA]</scope>
    <source>
        <strain evidence="1">JAX WOST 10</strain>
    </source>
</reference>
<name>A0AAN7N0A4_MYCAM</name>
<dbReference type="EMBL" id="JAUNZN010000009">
    <property type="protein sequence ID" value="KAK4815334.1"/>
    <property type="molecule type" value="Genomic_DNA"/>
</dbReference>
<accession>A0AAN7N0A4</accession>
<keyword evidence="2" id="KW-1185">Reference proteome</keyword>